<dbReference type="GO" id="GO:0016020">
    <property type="term" value="C:membrane"/>
    <property type="evidence" value="ECO:0007669"/>
    <property type="project" value="TreeGrafter"/>
</dbReference>
<dbReference type="GO" id="GO:0030203">
    <property type="term" value="P:glycosaminoglycan metabolic process"/>
    <property type="evidence" value="ECO:0007669"/>
    <property type="project" value="TreeGrafter"/>
</dbReference>
<name>A0A9P7G7W4_9AGAR</name>
<sequence>MRLLTLSLCVGAVVALWPIPRNIDTGTTLLKLAPSFDITLVDIDTPPQDLLDAIARTKSYLATDNLQRLVPDRGADDAPRLLNAPSLPSLQLSLSGPVRPIKDEAILPLGTRQERYSLTVPADGTHALLTAQSTLGLFRGLTTFSQLWYQSEATTYAWQTPVNIVDDEPAFPYRGFMLDTARNFFPVPDIKRTLDAMSWVKLNTFHWHVVDSQSFPLHVPAFPDLASNGAYSPAEIYSPSDVQDIVDYAGVSPWQRGIDVLLEIDTPGHTAVLATTHPEHIACLDASPWSDYANEPPAGQLRIASPDTTNFTATLIKEIAAMVPRNSYFSTGGDEVNVNCYLRDAETSEELAKRGVGIEEVLGEFVQSVHEVLREGGKTPVVWEEMVLAHANVGLGKDTLVMVWISSQHAAAVAAKGFRIVHAPSDYFYLDCGAGEWLGNNHKGNSWCDPFKTWQKAYTFDPYAGLGEAQRELVLGGQQLLWTEQADPANLDSIVWPRAASAAEVFWTGHTLPDGTPRAQGVGKALPRLHDLRYRMAGEV</sequence>
<comment type="similarity">
    <text evidence="2 7">Belongs to the glycosyl hydrolase 20 family.</text>
</comment>
<dbReference type="InterPro" id="IPR017853">
    <property type="entry name" value="GH"/>
</dbReference>
<dbReference type="PRINTS" id="PR00738">
    <property type="entry name" value="GLHYDRLASE20"/>
</dbReference>
<organism evidence="12 13">
    <name type="scientific">Asterophora parasitica</name>
    <dbReference type="NCBI Taxonomy" id="117018"/>
    <lineage>
        <taxon>Eukaryota</taxon>
        <taxon>Fungi</taxon>
        <taxon>Dikarya</taxon>
        <taxon>Basidiomycota</taxon>
        <taxon>Agaricomycotina</taxon>
        <taxon>Agaricomycetes</taxon>
        <taxon>Agaricomycetidae</taxon>
        <taxon>Agaricales</taxon>
        <taxon>Tricholomatineae</taxon>
        <taxon>Lyophyllaceae</taxon>
        <taxon>Asterophora</taxon>
    </lineage>
</organism>
<gene>
    <name evidence="12" type="ORF">DXG03_008193</name>
</gene>
<evidence type="ECO:0000256" key="3">
    <source>
        <dbReference type="ARBA" id="ARBA00022729"/>
    </source>
</evidence>
<dbReference type="SUPFAM" id="SSF51445">
    <property type="entry name" value="(Trans)glycosidases"/>
    <property type="match status" value="1"/>
</dbReference>
<evidence type="ECO:0000256" key="6">
    <source>
        <dbReference type="ARBA" id="ARBA00023295"/>
    </source>
</evidence>
<protein>
    <recommendedName>
        <fullName evidence="7">Beta-hexosaminidase</fullName>
        <ecNumber evidence="7">3.2.1.52</ecNumber>
    </recommendedName>
</protein>
<comment type="caution">
    <text evidence="12">The sequence shown here is derived from an EMBL/GenBank/DDBJ whole genome shotgun (WGS) entry which is preliminary data.</text>
</comment>
<proteinExistence type="inferred from homology"/>
<accession>A0A9P7G7W4</accession>
<dbReference type="Pfam" id="PF14845">
    <property type="entry name" value="Glycohydro_20b2"/>
    <property type="match status" value="1"/>
</dbReference>
<keyword evidence="3 9" id="KW-0732">Signal</keyword>
<dbReference type="GO" id="GO:0004563">
    <property type="term" value="F:beta-N-acetylhexosaminidase activity"/>
    <property type="evidence" value="ECO:0007669"/>
    <property type="project" value="UniProtKB-EC"/>
</dbReference>
<dbReference type="PIRSF" id="PIRSF001093">
    <property type="entry name" value="B-hxosamndse_ab_euk"/>
    <property type="match status" value="1"/>
</dbReference>
<evidence type="ECO:0000313" key="13">
    <source>
        <dbReference type="Proteomes" id="UP000775547"/>
    </source>
</evidence>
<dbReference type="Gene3D" id="3.20.20.80">
    <property type="entry name" value="Glycosidases"/>
    <property type="match status" value="1"/>
</dbReference>
<evidence type="ECO:0000313" key="12">
    <source>
        <dbReference type="EMBL" id="KAG5644539.1"/>
    </source>
</evidence>
<dbReference type="OrthoDB" id="428480at2759"/>
<feature type="domain" description="Beta-hexosaminidase eukaryotic type N-terminal" evidence="11">
    <location>
        <begin position="16"/>
        <end position="147"/>
    </location>
</feature>
<dbReference type="FunFam" id="3.20.20.80:FF:000063">
    <property type="entry name" value="Beta-hexosaminidase"/>
    <property type="match status" value="1"/>
</dbReference>
<evidence type="ECO:0000256" key="1">
    <source>
        <dbReference type="ARBA" id="ARBA00001231"/>
    </source>
</evidence>
<keyword evidence="4 7" id="KW-0378">Hydrolase</keyword>
<dbReference type="InterPro" id="IPR029018">
    <property type="entry name" value="Hex-like_dom2"/>
</dbReference>
<feature type="chain" id="PRO_5040166915" description="Beta-hexosaminidase" evidence="9">
    <location>
        <begin position="16"/>
        <end position="540"/>
    </location>
</feature>
<dbReference type="PANTHER" id="PTHR22600:SF26">
    <property type="entry name" value="BETA-N-ACETYLHEXOSAMINIDASE"/>
    <property type="match status" value="1"/>
</dbReference>
<dbReference type="Gene3D" id="3.30.379.10">
    <property type="entry name" value="Chitobiase/beta-hexosaminidase domain 2-like"/>
    <property type="match status" value="1"/>
</dbReference>
<dbReference type="InterPro" id="IPR029019">
    <property type="entry name" value="HEX_eukaryotic_N"/>
</dbReference>
<evidence type="ECO:0000256" key="7">
    <source>
        <dbReference type="PIRNR" id="PIRNR001093"/>
    </source>
</evidence>
<keyword evidence="6 7" id="KW-0326">Glycosidase</keyword>
<dbReference type="InterPro" id="IPR025705">
    <property type="entry name" value="Beta_hexosaminidase_sua/sub"/>
</dbReference>
<evidence type="ECO:0000256" key="4">
    <source>
        <dbReference type="ARBA" id="ARBA00022801"/>
    </source>
</evidence>
<feature type="domain" description="Glycoside hydrolase family 20 catalytic" evidence="10">
    <location>
        <begin position="171"/>
        <end position="509"/>
    </location>
</feature>
<feature type="signal peptide" evidence="9">
    <location>
        <begin position="1"/>
        <end position="15"/>
    </location>
</feature>
<dbReference type="GO" id="GO:0005975">
    <property type="term" value="P:carbohydrate metabolic process"/>
    <property type="evidence" value="ECO:0007669"/>
    <property type="project" value="InterPro"/>
</dbReference>
<keyword evidence="13" id="KW-1185">Reference proteome</keyword>
<evidence type="ECO:0000256" key="2">
    <source>
        <dbReference type="ARBA" id="ARBA00006285"/>
    </source>
</evidence>
<dbReference type="AlphaFoldDB" id="A0A9P7G7W4"/>
<dbReference type="Pfam" id="PF00728">
    <property type="entry name" value="Glyco_hydro_20"/>
    <property type="match status" value="1"/>
</dbReference>
<dbReference type="SUPFAM" id="SSF55545">
    <property type="entry name" value="beta-N-acetylhexosaminidase-like domain"/>
    <property type="match status" value="1"/>
</dbReference>
<dbReference type="EC" id="3.2.1.52" evidence="7"/>
<evidence type="ECO:0000259" key="11">
    <source>
        <dbReference type="Pfam" id="PF14845"/>
    </source>
</evidence>
<evidence type="ECO:0000256" key="9">
    <source>
        <dbReference type="SAM" id="SignalP"/>
    </source>
</evidence>
<dbReference type="InterPro" id="IPR015883">
    <property type="entry name" value="Glyco_hydro_20_cat"/>
</dbReference>
<dbReference type="CDD" id="cd06562">
    <property type="entry name" value="GH20_HexA_HexB-like"/>
    <property type="match status" value="1"/>
</dbReference>
<dbReference type="EMBL" id="JABCKV010000066">
    <property type="protein sequence ID" value="KAG5644539.1"/>
    <property type="molecule type" value="Genomic_DNA"/>
</dbReference>
<dbReference type="Proteomes" id="UP000775547">
    <property type="component" value="Unassembled WGS sequence"/>
</dbReference>
<evidence type="ECO:0000259" key="10">
    <source>
        <dbReference type="Pfam" id="PF00728"/>
    </source>
</evidence>
<dbReference type="PANTHER" id="PTHR22600">
    <property type="entry name" value="BETA-HEXOSAMINIDASE"/>
    <property type="match status" value="1"/>
</dbReference>
<comment type="catalytic activity">
    <reaction evidence="1 7">
        <text>Hydrolysis of terminal non-reducing N-acetyl-D-hexosamine residues in N-acetyl-beta-D-hexosaminides.</text>
        <dbReference type="EC" id="3.2.1.52"/>
    </reaction>
</comment>
<feature type="active site" description="Proton donor" evidence="8">
    <location>
        <position position="335"/>
    </location>
</feature>
<evidence type="ECO:0000256" key="8">
    <source>
        <dbReference type="PIRSR" id="PIRSR001093-1"/>
    </source>
</evidence>
<keyword evidence="5" id="KW-0325">Glycoprotein</keyword>
<evidence type="ECO:0000256" key="5">
    <source>
        <dbReference type="ARBA" id="ARBA00023180"/>
    </source>
</evidence>
<reference evidence="12" key="1">
    <citation type="submission" date="2020-07" db="EMBL/GenBank/DDBJ databases">
        <authorList>
            <person name="Nieuwenhuis M."/>
            <person name="Van De Peppel L.J.J."/>
        </authorList>
    </citation>
    <scope>NUCLEOTIDE SEQUENCE</scope>
    <source>
        <strain evidence="12">AP01</strain>
        <tissue evidence="12">Mycelium</tissue>
    </source>
</reference>
<reference evidence="12" key="2">
    <citation type="submission" date="2021-10" db="EMBL/GenBank/DDBJ databases">
        <title>Phylogenomics reveals ancestral predisposition of the termite-cultivated fungus Termitomyces towards a domesticated lifestyle.</title>
        <authorList>
            <person name="Auxier B."/>
            <person name="Grum-Grzhimaylo A."/>
            <person name="Cardenas M.E."/>
            <person name="Lodge J.D."/>
            <person name="Laessoe T."/>
            <person name="Pedersen O."/>
            <person name="Smith M.E."/>
            <person name="Kuyper T.W."/>
            <person name="Franco-Molano E.A."/>
            <person name="Baroni T.J."/>
            <person name="Aanen D.K."/>
        </authorList>
    </citation>
    <scope>NUCLEOTIDE SEQUENCE</scope>
    <source>
        <strain evidence="12">AP01</strain>
        <tissue evidence="12">Mycelium</tissue>
    </source>
</reference>